<feature type="signal peptide" evidence="1">
    <location>
        <begin position="1"/>
        <end position="20"/>
    </location>
</feature>
<evidence type="ECO:0000256" key="1">
    <source>
        <dbReference type="SAM" id="SignalP"/>
    </source>
</evidence>
<reference evidence="2 3" key="1">
    <citation type="journal article" date="2021" name="Arch. Microbiol.">
        <title>Harenicola maris gen. nov., sp. nov. isolated from the Sea of Japan shallow sediments.</title>
        <authorList>
            <person name="Romanenko L.A."/>
            <person name="Kurilenko V.V."/>
            <person name="Chernysheva N.Y."/>
            <person name="Tekutyeva L.A."/>
            <person name="Velansky P.V."/>
            <person name="Svetashev V.I."/>
            <person name="Isaeva M.P."/>
        </authorList>
    </citation>
    <scope>NUCLEOTIDE SEQUENCE [LARGE SCALE GENOMIC DNA]</scope>
    <source>
        <strain evidence="2 3">KMM 3653</strain>
    </source>
</reference>
<gene>
    <name evidence="2" type="ORF">IV417_09635</name>
</gene>
<accession>A0AAP2CNE5</accession>
<protein>
    <recommendedName>
        <fullName evidence="4">Translocase</fullName>
    </recommendedName>
</protein>
<evidence type="ECO:0008006" key="4">
    <source>
        <dbReference type="Google" id="ProtNLM"/>
    </source>
</evidence>
<dbReference type="AlphaFoldDB" id="A0AAP2CNE5"/>
<dbReference type="EMBL" id="JADQAZ010000002">
    <property type="protein sequence ID" value="MBT0957649.1"/>
    <property type="molecule type" value="Genomic_DNA"/>
</dbReference>
<keyword evidence="1" id="KW-0732">Signal</keyword>
<dbReference type="RefSeq" id="WP_327793877.1">
    <property type="nucleotide sequence ID" value="NZ_JADQAZ010000002.1"/>
</dbReference>
<keyword evidence="3" id="KW-1185">Reference proteome</keyword>
<organism evidence="2 3">
    <name type="scientific">Harenicola maris</name>
    <dbReference type="NCBI Taxonomy" id="2841044"/>
    <lineage>
        <taxon>Bacteria</taxon>
        <taxon>Pseudomonadati</taxon>
        <taxon>Pseudomonadota</taxon>
        <taxon>Alphaproteobacteria</taxon>
        <taxon>Rhodobacterales</taxon>
        <taxon>Paracoccaceae</taxon>
        <taxon>Harenicola</taxon>
    </lineage>
</organism>
<name>A0AAP2CNE5_9RHOB</name>
<proteinExistence type="predicted"/>
<feature type="chain" id="PRO_5042952818" description="Translocase" evidence="1">
    <location>
        <begin position="21"/>
        <end position="364"/>
    </location>
</feature>
<evidence type="ECO:0000313" key="2">
    <source>
        <dbReference type="EMBL" id="MBT0957649.1"/>
    </source>
</evidence>
<sequence>MNKNVRRYAMAGSVFSLALATGFVMQNGDKIASLVVGADDEAVVVGSAPIELGDEPKPAVAAAIPLPESTPMAEVPTVEGAEVIQLAAAEGLTLPSDPMSDALPQVAPGDMAAAVSVDAMPSPAEAVEGQTRFSEYGLPCSVEITAAEGIGGLVDLSLTAPCYANSPVTITHEALRFTQATNEAGVMQVSVPALAETAKFELGFDTGSVATTETKVSVFRLMSHAAVQWQGDNGMQIHAFEYGSDYGQEGHISGAAPQSAHRADRLAGGFLTRLGEPGIPGAWMAEVYSFPTGGMSDNGVVRINIEAEVSSTNCGREMRAETIQPNASGSYSMVDLTLAMPNCDAAGEFLVLKNILRDIKIAAN</sequence>
<dbReference type="Proteomes" id="UP001315686">
    <property type="component" value="Unassembled WGS sequence"/>
</dbReference>
<comment type="caution">
    <text evidence="2">The sequence shown here is derived from an EMBL/GenBank/DDBJ whole genome shotgun (WGS) entry which is preliminary data.</text>
</comment>
<evidence type="ECO:0000313" key="3">
    <source>
        <dbReference type="Proteomes" id="UP001315686"/>
    </source>
</evidence>